<evidence type="ECO:0000313" key="2">
    <source>
        <dbReference type="Proteomes" id="UP000178935"/>
    </source>
</evidence>
<reference evidence="1 2" key="1">
    <citation type="journal article" date="2016" name="Nat. Commun.">
        <title>Thousands of microbial genomes shed light on interconnected biogeochemical processes in an aquifer system.</title>
        <authorList>
            <person name="Anantharaman K."/>
            <person name="Brown C.T."/>
            <person name="Hug L.A."/>
            <person name="Sharon I."/>
            <person name="Castelle C.J."/>
            <person name="Probst A.J."/>
            <person name="Thomas B.C."/>
            <person name="Singh A."/>
            <person name="Wilkins M.J."/>
            <person name="Karaoz U."/>
            <person name="Brodie E.L."/>
            <person name="Williams K.H."/>
            <person name="Hubbard S.S."/>
            <person name="Banfield J.F."/>
        </authorList>
    </citation>
    <scope>NUCLEOTIDE SEQUENCE [LARGE SCALE GENOMIC DNA]</scope>
</reference>
<dbReference type="Proteomes" id="UP000178935">
    <property type="component" value="Unassembled WGS sequence"/>
</dbReference>
<evidence type="ECO:0000313" key="1">
    <source>
        <dbReference type="EMBL" id="OGZ88188.1"/>
    </source>
</evidence>
<dbReference type="AlphaFoldDB" id="A0A1G2JPK0"/>
<sequence length="108" mass="12463">MVNYLQNLGNSIGDAIVITGVLTDKEGTSSEYQYISDKFGKRDVDWKLKTQSLLKENGKHFDKIDITLNSGEEKTFYFDVESFWDKESGKQNKSVQTLWQKILNIFKS</sequence>
<accession>A0A1G2JPK0</accession>
<dbReference type="EMBL" id="MHPU01000029">
    <property type="protein sequence ID" value="OGZ88188.1"/>
    <property type="molecule type" value="Genomic_DNA"/>
</dbReference>
<comment type="caution">
    <text evidence="1">The sequence shown here is derived from an EMBL/GenBank/DDBJ whole genome shotgun (WGS) entry which is preliminary data.</text>
</comment>
<proteinExistence type="predicted"/>
<gene>
    <name evidence="1" type="ORF">A2561_05285</name>
</gene>
<name>A0A1G2JPK0_9BACT</name>
<organism evidence="1 2">
    <name type="scientific">Candidatus Staskawiczbacteria bacterium RIFOXYD1_FULL_32_13</name>
    <dbReference type="NCBI Taxonomy" id="1802234"/>
    <lineage>
        <taxon>Bacteria</taxon>
        <taxon>Candidatus Staskawicziibacteriota</taxon>
    </lineage>
</organism>
<protein>
    <submittedName>
        <fullName evidence="1">Uncharacterized protein</fullName>
    </submittedName>
</protein>